<evidence type="ECO:0000313" key="1">
    <source>
        <dbReference type="EMBL" id="KAF2809996.1"/>
    </source>
</evidence>
<keyword evidence="2" id="KW-1185">Reference proteome</keyword>
<organism evidence="1">
    <name type="scientific">Mytilinidion resinicola</name>
    <dbReference type="NCBI Taxonomy" id="574789"/>
    <lineage>
        <taxon>Eukaryota</taxon>
        <taxon>Fungi</taxon>
        <taxon>Dikarya</taxon>
        <taxon>Ascomycota</taxon>
        <taxon>Pezizomycotina</taxon>
        <taxon>Dothideomycetes</taxon>
        <taxon>Pleosporomycetidae</taxon>
        <taxon>Mytilinidiales</taxon>
        <taxon>Mytilinidiaceae</taxon>
        <taxon>Mytilinidion</taxon>
    </lineage>
</organism>
<dbReference type="RefSeq" id="XP_033576960.1">
    <property type="nucleotide sequence ID" value="XM_033714196.1"/>
</dbReference>
<dbReference type="Proteomes" id="UP000504636">
    <property type="component" value="Unplaced"/>
</dbReference>
<evidence type="ECO:0000313" key="3">
    <source>
        <dbReference type="RefSeq" id="XP_033576960.1"/>
    </source>
</evidence>
<protein>
    <submittedName>
        <fullName evidence="1 3">Uncharacterized protein</fullName>
    </submittedName>
</protein>
<name>A0A6A6YM90_9PEZI</name>
<dbReference type="AlphaFoldDB" id="A0A6A6YM90"/>
<dbReference type="GeneID" id="54455089"/>
<dbReference type="EMBL" id="MU003700">
    <property type="protein sequence ID" value="KAF2809996.1"/>
    <property type="molecule type" value="Genomic_DNA"/>
</dbReference>
<evidence type="ECO:0000313" key="2">
    <source>
        <dbReference type="Proteomes" id="UP000504636"/>
    </source>
</evidence>
<reference evidence="3" key="2">
    <citation type="submission" date="2020-04" db="EMBL/GenBank/DDBJ databases">
        <authorList>
            <consortium name="NCBI Genome Project"/>
        </authorList>
    </citation>
    <scope>NUCLEOTIDE SEQUENCE</scope>
    <source>
        <strain evidence="3">CBS 304.34</strain>
    </source>
</reference>
<accession>A0A6A6YM90</accession>
<reference evidence="3" key="3">
    <citation type="submission" date="2025-04" db="UniProtKB">
        <authorList>
            <consortium name="RefSeq"/>
        </authorList>
    </citation>
    <scope>IDENTIFICATION</scope>
    <source>
        <strain evidence="3">CBS 304.34</strain>
    </source>
</reference>
<proteinExistence type="predicted"/>
<reference evidence="1 3" key="1">
    <citation type="journal article" date="2020" name="Stud. Mycol.">
        <title>101 Dothideomycetes genomes: a test case for predicting lifestyles and emergence of pathogens.</title>
        <authorList>
            <person name="Haridas S."/>
            <person name="Albert R."/>
            <person name="Binder M."/>
            <person name="Bloem J."/>
            <person name="Labutti K."/>
            <person name="Salamov A."/>
            <person name="Andreopoulos B."/>
            <person name="Baker S."/>
            <person name="Barry K."/>
            <person name="Bills G."/>
            <person name="Bluhm B."/>
            <person name="Cannon C."/>
            <person name="Castanera R."/>
            <person name="Culley D."/>
            <person name="Daum C."/>
            <person name="Ezra D."/>
            <person name="Gonzalez J."/>
            <person name="Henrissat B."/>
            <person name="Kuo A."/>
            <person name="Liang C."/>
            <person name="Lipzen A."/>
            <person name="Lutzoni F."/>
            <person name="Magnuson J."/>
            <person name="Mondo S."/>
            <person name="Nolan M."/>
            <person name="Ohm R."/>
            <person name="Pangilinan J."/>
            <person name="Park H.-J."/>
            <person name="Ramirez L."/>
            <person name="Alfaro M."/>
            <person name="Sun H."/>
            <person name="Tritt A."/>
            <person name="Yoshinaga Y."/>
            <person name="Zwiers L.-H."/>
            <person name="Turgeon B."/>
            <person name="Goodwin S."/>
            <person name="Spatafora J."/>
            <person name="Crous P."/>
            <person name="Grigoriev I."/>
        </authorList>
    </citation>
    <scope>NUCLEOTIDE SEQUENCE</scope>
    <source>
        <strain evidence="1 3">CBS 304.34</strain>
    </source>
</reference>
<sequence>MVLSVEKLWPSAGPVAKNCREAAKHQSPSGQGKPPATLVSRLHGRIANDGAVLRCGPVHAFFPSNRRFILMRFRLWLTWFMLVVQRCLVRLVSGAKWRWTSFLHVQPFFFLHAASGKQASGPVKVPGVAWVDGSRCAKFRL</sequence>
<gene>
    <name evidence="1 3" type="ORF">BDZ99DRAFT_301311</name>
</gene>